<dbReference type="OMA" id="VIWKENE"/>
<dbReference type="PANTHER" id="PTHR45023:SF4">
    <property type="entry name" value="GLYCINE-RICH PROTEIN-RELATED"/>
    <property type="match status" value="1"/>
</dbReference>
<evidence type="ECO:0000313" key="4">
    <source>
        <dbReference type="Proteomes" id="UP000594263"/>
    </source>
</evidence>
<dbReference type="PANTHER" id="PTHR45023">
    <property type="match status" value="1"/>
</dbReference>
<dbReference type="Pfam" id="PF14303">
    <property type="entry name" value="NAM-associated"/>
    <property type="match status" value="1"/>
</dbReference>
<proteinExistence type="predicted"/>
<feature type="compositionally biased region" description="Polar residues" evidence="1">
    <location>
        <begin position="98"/>
        <end position="119"/>
    </location>
</feature>
<name>A0A7N0T0Y7_KALFE</name>
<feature type="region of interest" description="Disordered" evidence="1">
    <location>
        <begin position="98"/>
        <end position="172"/>
    </location>
</feature>
<evidence type="ECO:0000256" key="1">
    <source>
        <dbReference type="SAM" id="MobiDB-lite"/>
    </source>
</evidence>
<dbReference type="InterPro" id="IPR029466">
    <property type="entry name" value="NAM-associated_C"/>
</dbReference>
<accession>A0A7N0T0Y7</accession>
<feature type="compositionally biased region" description="Basic residues" evidence="1">
    <location>
        <begin position="140"/>
        <end position="149"/>
    </location>
</feature>
<organism evidence="3 4">
    <name type="scientific">Kalanchoe fedtschenkoi</name>
    <name type="common">Lavender scallops</name>
    <name type="synonym">South American air plant</name>
    <dbReference type="NCBI Taxonomy" id="63787"/>
    <lineage>
        <taxon>Eukaryota</taxon>
        <taxon>Viridiplantae</taxon>
        <taxon>Streptophyta</taxon>
        <taxon>Embryophyta</taxon>
        <taxon>Tracheophyta</taxon>
        <taxon>Spermatophyta</taxon>
        <taxon>Magnoliopsida</taxon>
        <taxon>eudicotyledons</taxon>
        <taxon>Gunneridae</taxon>
        <taxon>Pentapetalae</taxon>
        <taxon>Saxifragales</taxon>
        <taxon>Crassulaceae</taxon>
        <taxon>Kalanchoe</taxon>
    </lineage>
</organism>
<evidence type="ECO:0000259" key="2">
    <source>
        <dbReference type="Pfam" id="PF14303"/>
    </source>
</evidence>
<keyword evidence="4" id="KW-1185">Reference proteome</keyword>
<feature type="domain" description="No apical meristem-associated C-terminal" evidence="2">
    <location>
        <begin position="75"/>
        <end position="184"/>
    </location>
</feature>
<dbReference type="EnsemblPlants" id="Kaladp0016s0356.1.v1.1">
    <property type="protein sequence ID" value="Kaladp0016s0356.1.v1.1"/>
    <property type="gene ID" value="Kaladp0016s0356.v1.1"/>
</dbReference>
<evidence type="ECO:0000313" key="3">
    <source>
        <dbReference type="EnsemblPlants" id="Kaladp0016s0356.1.v1.1"/>
    </source>
</evidence>
<dbReference type="Proteomes" id="UP000594263">
    <property type="component" value="Unplaced"/>
</dbReference>
<sequence>VIMVSTDKILCLILSWGGESAWLTISNDSVVGNSQTRGSFWARVAGYFNIYQKMEIEKEESQIKSRYYLMMSQKKEFPYTHVWEMVKDEPKWAVQVGAQNASKKTRTSKSGAYTSSSNHGIEENTYEGNESESHPIGQKAAKRKMRGKEKKNATKSVAEEFNHQRKRMEELQSQKLTVLNKIKNKVKEDTLRADYERSS</sequence>
<dbReference type="Gramene" id="Kaladp0016s0356.1.v1.1">
    <property type="protein sequence ID" value="Kaladp0016s0356.1.v1.1"/>
    <property type="gene ID" value="Kaladp0016s0356.v1.1"/>
</dbReference>
<dbReference type="AlphaFoldDB" id="A0A7N0T0Y7"/>
<reference evidence="3" key="1">
    <citation type="submission" date="2021-01" db="UniProtKB">
        <authorList>
            <consortium name="EnsemblPlants"/>
        </authorList>
    </citation>
    <scope>IDENTIFICATION</scope>
</reference>
<protein>
    <recommendedName>
        <fullName evidence="2">No apical meristem-associated C-terminal domain-containing protein</fullName>
    </recommendedName>
</protein>
<feature type="compositionally biased region" description="Basic and acidic residues" evidence="1">
    <location>
        <begin position="157"/>
        <end position="172"/>
    </location>
</feature>